<dbReference type="InterPro" id="IPR036690">
    <property type="entry name" value="Fdx_antiC-bd_sf"/>
</dbReference>
<dbReference type="SMART" id="SM00896">
    <property type="entry name" value="FDX-ACB"/>
    <property type="match status" value="1"/>
</dbReference>
<accession>A7VU41</accession>
<feature type="binding site" evidence="15">
    <location>
        <position position="467"/>
    </location>
    <ligand>
        <name>Mg(2+)</name>
        <dbReference type="ChEBI" id="CHEBI:18420"/>
        <note>shared with alpha subunit</note>
    </ligand>
</feature>
<keyword evidence="23" id="KW-1185">Reference proteome</keyword>
<dbReference type="HAMAP" id="MF_00283">
    <property type="entry name" value="Phe_tRNA_synth_beta1"/>
    <property type="match status" value="1"/>
</dbReference>
<evidence type="ECO:0000256" key="12">
    <source>
        <dbReference type="ARBA" id="ARBA00022917"/>
    </source>
</evidence>
<dbReference type="InterPro" id="IPR033714">
    <property type="entry name" value="tRNA_bind_bactPheRS"/>
</dbReference>
<dbReference type="eggNOG" id="COG0072">
    <property type="taxonomic scope" value="Bacteria"/>
</dbReference>
<reference evidence="21 23" key="3">
    <citation type="submission" date="2017-07" db="EMBL/GenBank/DDBJ databases">
        <title>Prevalence of linear plasmids in Cutibacterium (Propionibacterium) acnes isolates obtained from prostatic tissue.</title>
        <authorList>
            <person name="Davidsson S."/>
            <person name="Carlsson J."/>
            <person name="Molling P."/>
            <person name="Andren O."/>
            <person name="Andersson S.-O."/>
            <person name="Brzuszkiewicz E."/>
            <person name="Poehlein A."/>
            <person name="Al-Zeer M."/>
            <person name="Brinkmann V."/>
            <person name="Scavenius C."/>
            <person name="Nazipi S."/>
            <person name="Soderquist B."/>
            <person name="Bruggemann H."/>
        </authorList>
    </citation>
    <scope>NUCLEOTIDE SEQUENCE [LARGE SCALE GENOMIC DNA]</scope>
    <source>
        <strain evidence="21 23">DSM 753</strain>
    </source>
</reference>
<evidence type="ECO:0000256" key="16">
    <source>
        <dbReference type="PROSITE-ProRule" id="PRU00209"/>
    </source>
</evidence>
<evidence type="ECO:0000256" key="2">
    <source>
        <dbReference type="ARBA" id="ARBA00008653"/>
    </source>
</evidence>
<evidence type="ECO:0000256" key="1">
    <source>
        <dbReference type="ARBA" id="ARBA00004496"/>
    </source>
</evidence>
<evidence type="ECO:0000259" key="17">
    <source>
        <dbReference type="PROSITE" id="PS50886"/>
    </source>
</evidence>
<dbReference type="EMBL" id="ABCB02000018">
    <property type="protein sequence ID" value="EDO61687.1"/>
    <property type="molecule type" value="Genomic_DNA"/>
</dbReference>
<comment type="subunit">
    <text evidence="3 15">Tetramer of two alpha and two beta subunits.</text>
</comment>
<feature type="binding site" evidence="15">
    <location>
        <position position="458"/>
    </location>
    <ligand>
        <name>Mg(2+)</name>
        <dbReference type="ChEBI" id="CHEBI:18420"/>
        <note>shared with alpha subunit</note>
    </ligand>
</feature>
<dbReference type="FunFam" id="3.30.70.380:FF:000001">
    <property type="entry name" value="Phenylalanine--tRNA ligase beta subunit"/>
    <property type="match status" value="1"/>
</dbReference>
<dbReference type="SUPFAM" id="SSF46955">
    <property type="entry name" value="Putative DNA-binding domain"/>
    <property type="match status" value="1"/>
</dbReference>
<evidence type="ECO:0000256" key="4">
    <source>
        <dbReference type="ARBA" id="ARBA00022490"/>
    </source>
</evidence>
<comment type="subcellular location">
    <subcellularLocation>
        <location evidence="1 15">Cytoplasm</location>
    </subcellularLocation>
</comment>
<dbReference type="InterPro" id="IPR004532">
    <property type="entry name" value="Phe-tRNA-ligase_IIc_bsu_bact"/>
</dbReference>
<dbReference type="Gene3D" id="3.30.70.380">
    <property type="entry name" value="Ferrodoxin-fold anticodon-binding domain"/>
    <property type="match status" value="1"/>
</dbReference>
<dbReference type="Gene3D" id="3.30.930.10">
    <property type="entry name" value="Bira Bifunctional Protein, Domain 2"/>
    <property type="match status" value="1"/>
</dbReference>
<dbReference type="Pfam" id="PF03147">
    <property type="entry name" value="FDX-ACB"/>
    <property type="match status" value="1"/>
</dbReference>
<dbReference type="Gene3D" id="3.30.56.10">
    <property type="match status" value="2"/>
</dbReference>
<evidence type="ECO:0000313" key="23">
    <source>
        <dbReference type="Proteomes" id="UP000220611"/>
    </source>
</evidence>
<evidence type="ECO:0000313" key="21">
    <source>
        <dbReference type="EMBL" id="PEQ25593.1"/>
    </source>
</evidence>
<dbReference type="InterPro" id="IPR002547">
    <property type="entry name" value="tRNA-bd_dom"/>
</dbReference>
<dbReference type="SUPFAM" id="SSF54991">
    <property type="entry name" value="Anticodon-binding domain of PheRS"/>
    <property type="match status" value="1"/>
</dbReference>
<evidence type="ECO:0000256" key="8">
    <source>
        <dbReference type="ARBA" id="ARBA00022741"/>
    </source>
</evidence>
<dbReference type="GO" id="GO:0000049">
    <property type="term" value="F:tRNA binding"/>
    <property type="evidence" value="ECO:0007669"/>
    <property type="project" value="UniProtKB-UniRule"/>
</dbReference>
<evidence type="ECO:0000313" key="22">
    <source>
        <dbReference type="Proteomes" id="UP000003490"/>
    </source>
</evidence>
<comment type="similarity">
    <text evidence="2 15">Belongs to the phenylalanyl-tRNA synthetase beta subunit family. Type 1 subfamily.</text>
</comment>
<dbReference type="InterPro" id="IPR005147">
    <property type="entry name" value="tRNA_synthase_B5-dom"/>
</dbReference>
<dbReference type="Proteomes" id="UP000220611">
    <property type="component" value="Unassembled WGS sequence"/>
</dbReference>
<dbReference type="CDD" id="cd02796">
    <property type="entry name" value="tRNA_bind_bactPheRS"/>
    <property type="match status" value="1"/>
</dbReference>
<gene>
    <name evidence="15 20" type="primary">pheT</name>
    <name evidence="21" type="ORF">CH238_00945</name>
    <name evidence="20" type="ORF">CLOLEP_02087</name>
</gene>
<feature type="domain" description="TRNA-binding" evidence="17">
    <location>
        <begin position="40"/>
        <end position="155"/>
    </location>
</feature>
<dbReference type="GO" id="GO:0009328">
    <property type="term" value="C:phenylalanine-tRNA ligase complex"/>
    <property type="evidence" value="ECO:0007669"/>
    <property type="project" value="TreeGrafter"/>
</dbReference>
<dbReference type="InterPro" id="IPR005121">
    <property type="entry name" value="Fdx_antiC-bd"/>
</dbReference>
<evidence type="ECO:0000256" key="7">
    <source>
        <dbReference type="ARBA" id="ARBA00022723"/>
    </source>
</evidence>
<dbReference type="GO" id="GO:0004826">
    <property type="term" value="F:phenylalanine-tRNA ligase activity"/>
    <property type="evidence" value="ECO:0007669"/>
    <property type="project" value="UniProtKB-UniRule"/>
</dbReference>
<keyword evidence="7 15" id="KW-0479">Metal-binding</keyword>
<dbReference type="FunFam" id="3.50.40.10:FF:000001">
    <property type="entry name" value="Phenylalanine--tRNA ligase beta subunit"/>
    <property type="match status" value="1"/>
</dbReference>
<evidence type="ECO:0000256" key="13">
    <source>
        <dbReference type="ARBA" id="ARBA00023146"/>
    </source>
</evidence>
<dbReference type="InterPro" id="IPR045060">
    <property type="entry name" value="Phe-tRNA-ligase_IIc_bsu"/>
</dbReference>
<dbReference type="Proteomes" id="UP000003490">
    <property type="component" value="Unassembled WGS sequence"/>
</dbReference>
<dbReference type="InterPro" id="IPR041616">
    <property type="entry name" value="PheRS_beta_core"/>
</dbReference>
<reference evidence="20 22" key="1">
    <citation type="submission" date="2007-08" db="EMBL/GenBank/DDBJ databases">
        <title>Draft genome sequence of Clostridium leptum (DSM 753).</title>
        <authorList>
            <person name="Sudarsanam P."/>
            <person name="Ley R."/>
            <person name="Guruge J."/>
            <person name="Turnbaugh P.J."/>
            <person name="Mahowald M."/>
            <person name="Liep D."/>
            <person name="Gordon J."/>
        </authorList>
    </citation>
    <scope>NUCLEOTIDE SEQUENCE [LARGE SCALE GENOMIC DNA]</scope>
    <source>
        <strain evidence="20 22">DSM 753</strain>
    </source>
</reference>
<evidence type="ECO:0000313" key="20">
    <source>
        <dbReference type="EMBL" id="EDO61687.1"/>
    </source>
</evidence>
<keyword evidence="13 15" id="KW-0030">Aminoacyl-tRNA synthetase</keyword>
<dbReference type="InterPro" id="IPR020825">
    <property type="entry name" value="Phe-tRNA_synthase-like_B3/B4"/>
</dbReference>
<evidence type="ECO:0000256" key="14">
    <source>
        <dbReference type="ARBA" id="ARBA00049255"/>
    </source>
</evidence>
<comment type="cofactor">
    <cofactor evidence="15">
        <name>Mg(2+)</name>
        <dbReference type="ChEBI" id="CHEBI:18420"/>
    </cofactor>
    <text evidence="15">Binds 2 magnesium ions per tetramer.</text>
</comment>
<dbReference type="AlphaFoldDB" id="A7VU41"/>
<dbReference type="InterPro" id="IPR009061">
    <property type="entry name" value="DNA-bd_dom_put_sf"/>
</dbReference>
<feature type="domain" description="FDX-ACB" evidence="18">
    <location>
        <begin position="700"/>
        <end position="792"/>
    </location>
</feature>
<comment type="catalytic activity">
    <reaction evidence="14 15">
        <text>tRNA(Phe) + L-phenylalanine + ATP = L-phenylalanyl-tRNA(Phe) + AMP + diphosphate + H(+)</text>
        <dbReference type="Rhea" id="RHEA:19413"/>
        <dbReference type="Rhea" id="RHEA-COMP:9668"/>
        <dbReference type="Rhea" id="RHEA-COMP:9699"/>
        <dbReference type="ChEBI" id="CHEBI:15378"/>
        <dbReference type="ChEBI" id="CHEBI:30616"/>
        <dbReference type="ChEBI" id="CHEBI:33019"/>
        <dbReference type="ChEBI" id="CHEBI:58095"/>
        <dbReference type="ChEBI" id="CHEBI:78442"/>
        <dbReference type="ChEBI" id="CHEBI:78531"/>
        <dbReference type="ChEBI" id="CHEBI:456215"/>
        <dbReference type="EC" id="6.1.1.20"/>
    </reaction>
</comment>
<dbReference type="NCBIfam" id="TIGR00472">
    <property type="entry name" value="pheT_bact"/>
    <property type="match status" value="1"/>
</dbReference>
<comment type="caution">
    <text evidence="20">The sequence shown here is derived from an EMBL/GenBank/DDBJ whole genome shotgun (WGS) entry which is preliminary data.</text>
</comment>
<dbReference type="PROSITE" id="PS51447">
    <property type="entry name" value="FDX_ACB"/>
    <property type="match status" value="1"/>
</dbReference>
<dbReference type="EC" id="6.1.1.20" evidence="15"/>
<evidence type="ECO:0000256" key="3">
    <source>
        <dbReference type="ARBA" id="ARBA00011209"/>
    </source>
</evidence>
<dbReference type="GO" id="GO:0006432">
    <property type="term" value="P:phenylalanyl-tRNA aminoacylation"/>
    <property type="evidence" value="ECO:0007669"/>
    <property type="project" value="UniProtKB-UniRule"/>
</dbReference>
<protein>
    <recommendedName>
        <fullName evidence="15">Phenylalanine--tRNA ligase beta subunit</fullName>
        <ecNumber evidence="15">6.1.1.20</ecNumber>
    </recommendedName>
    <alternativeName>
        <fullName evidence="15">Phenylalanyl-tRNA synthetase beta subunit</fullName>
        <shortName evidence="15">PheRS</shortName>
    </alternativeName>
</protein>
<dbReference type="PANTHER" id="PTHR10947:SF0">
    <property type="entry name" value="PHENYLALANINE--TRNA LIGASE BETA SUBUNIT"/>
    <property type="match status" value="1"/>
</dbReference>
<dbReference type="Gene3D" id="2.40.50.140">
    <property type="entry name" value="Nucleic acid-binding proteins"/>
    <property type="match status" value="1"/>
</dbReference>
<evidence type="ECO:0000256" key="15">
    <source>
        <dbReference type="HAMAP-Rule" id="MF_00283"/>
    </source>
</evidence>
<keyword evidence="9 15" id="KW-0067">ATP-binding</keyword>
<sequence>MNLSMKWLSEFVTLDPMSPREFAEAMTMSGSKVEGWEIEGEKLDKVVVGQVLSIEKHPDADKLVVCQVDAGGEAPIQIVTGASNLTAGDKVPVALDGSTLVNGTKIKKGKLRGVESCGMMCSLGELGLTAHDFPYAIEDGIFVLQEECELGQDIRSVIGLNDTGVEFEITSNRPDCFSVIGLAREAAATFDKELKLHTPVVKAGHGDCAGLLDVKIEAPDLCPIYSARIVKNVRVKPSPRWLRERLRVMGVRPINNIVDITNYVMLEYGQPMHAFDLRSIDEGKIRVRRAKNGEKITTLDGTNHVLTDNQLVIADAGKPVAIAGVMGGEYSGIVDDTTTIVFESANFLGSSVRITARDQGMRTDASSRYEKGLDPNNCIPALNRACELVELLDAGDVMDGIIMDDHSKALPRKIPLEADWINRFLDLSLSGEEMRTILSKLGCQFDGDLVIVPTYRPDLVHKADIAEEIARFYGYNKIPSTSIRGGAQGKYSARQKFDQTISRTMLAAGLSEIMTYSFVSPKVYDKILVPADSPLRKSVVISNPLGEDTSIMRTTALPSMLEILQRNYNNRNASAHLFEIAREYIPTAENELPVEKNKLICGFYGGDGLDFFTVKGIVEALFDQISLYNWDIEAVRDQFAFHPGQCAKLSAGDDVLGYFGQIHPKVAENYGIDERVYAVTLDVDLLFTHASPEKQYHPLPKFPAVTRDLALLCEESIPVLTLEKTIQSACGQILESIKLFDVYQGKQIAAGQKSVAFNITLRSADSTLGEEQVNAAMKRIMKALEKMDVKLRT</sequence>
<keyword evidence="11 16" id="KW-0694">RNA-binding</keyword>
<dbReference type="PROSITE" id="PS50886">
    <property type="entry name" value="TRBD"/>
    <property type="match status" value="1"/>
</dbReference>
<dbReference type="GO" id="GO:0000287">
    <property type="term" value="F:magnesium ion binding"/>
    <property type="evidence" value="ECO:0007669"/>
    <property type="project" value="UniProtKB-UniRule"/>
</dbReference>
<dbReference type="SUPFAM" id="SSF50249">
    <property type="entry name" value="Nucleic acid-binding proteins"/>
    <property type="match status" value="1"/>
</dbReference>
<keyword evidence="12 15" id="KW-0648">Protein biosynthesis</keyword>
<dbReference type="SUPFAM" id="SSF56037">
    <property type="entry name" value="PheT/TilS domain"/>
    <property type="match status" value="1"/>
</dbReference>
<proteinExistence type="inferred from homology"/>
<dbReference type="EMBL" id="NOXF01000001">
    <property type="protein sequence ID" value="PEQ25593.1"/>
    <property type="molecule type" value="Genomic_DNA"/>
</dbReference>
<dbReference type="NCBIfam" id="NF045760">
    <property type="entry name" value="YtpR"/>
    <property type="match status" value="1"/>
</dbReference>
<evidence type="ECO:0000256" key="5">
    <source>
        <dbReference type="ARBA" id="ARBA00022555"/>
    </source>
</evidence>
<dbReference type="InterPro" id="IPR045864">
    <property type="entry name" value="aa-tRNA-synth_II/BPL/LPL"/>
</dbReference>
<evidence type="ECO:0000259" key="19">
    <source>
        <dbReference type="PROSITE" id="PS51483"/>
    </source>
</evidence>
<dbReference type="HOGENOM" id="CLU_016891_0_0_9"/>
<reference evidence="20 22" key="2">
    <citation type="submission" date="2007-08" db="EMBL/GenBank/DDBJ databases">
        <authorList>
            <person name="Fulton L."/>
            <person name="Clifton S."/>
            <person name="Fulton B."/>
            <person name="Xu J."/>
            <person name="Minx P."/>
            <person name="Pepin K.H."/>
            <person name="Johnson M."/>
            <person name="Thiruvilangam P."/>
            <person name="Bhonagiri V."/>
            <person name="Nash W.E."/>
            <person name="Wang C."/>
            <person name="Mardis E.R."/>
            <person name="Wilson R.K."/>
        </authorList>
    </citation>
    <scope>NUCLEOTIDE SEQUENCE [LARGE SCALE GENOMIC DNA]</scope>
    <source>
        <strain evidence="20 22">DSM 753</strain>
    </source>
</reference>
<dbReference type="Pfam" id="PF03484">
    <property type="entry name" value="B5"/>
    <property type="match status" value="1"/>
</dbReference>
<dbReference type="InterPro" id="IPR012340">
    <property type="entry name" value="NA-bd_OB-fold"/>
</dbReference>
<feature type="binding site" evidence="15">
    <location>
        <position position="468"/>
    </location>
    <ligand>
        <name>Mg(2+)</name>
        <dbReference type="ChEBI" id="CHEBI:18420"/>
        <note>shared with alpha subunit</note>
    </ligand>
</feature>
<dbReference type="GO" id="GO:0005524">
    <property type="term" value="F:ATP binding"/>
    <property type="evidence" value="ECO:0007669"/>
    <property type="project" value="UniProtKB-UniRule"/>
</dbReference>
<dbReference type="Pfam" id="PF03483">
    <property type="entry name" value="B3_4"/>
    <property type="match status" value="1"/>
</dbReference>
<keyword evidence="8 15" id="KW-0547">Nucleotide-binding</keyword>
<feature type="binding site" evidence="15">
    <location>
        <position position="464"/>
    </location>
    <ligand>
        <name>Mg(2+)</name>
        <dbReference type="ChEBI" id="CHEBI:18420"/>
        <note>shared with alpha subunit</note>
    </ligand>
</feature>
<dbReference type="CDD" id="cd00769">
    <property type="entry name" value="PheRS_beta_core"/>
    <property type="match status" value="1"/>
</dbReference>
<keyword evidence="4 15" id="KW-0963">Cytoplasm</keyword>
<dbReference type="SMART" id="SM00873">
    <property type="entry name" value="B3_4"/>
    <property type="match status" value="1"/>
</dbReference>
<evidence type="ECO:0000256" key="9">
    <source>
        <dbReference type="ARBA" id="ARBA00022840"/>
    </source>
</evidence>
<dbReference type="FunFam" id="2.40.50.140:FF:000045">
    <property type="entry name" value="Phenylalanine--tRNA ligase beta subunit"/>
    <property type="match status" value="1"/>
</dbReference>
<dbReference type="InterPro" id="IPR005146">
    <property type="entry name" value="B3/B4_tRNA-bd"/>
</dbReference>
<keyword evidence="5 16" id="KW-0820">tRNA-binding</keyword>
<dbReference type="Pfam" id="PF17759">
    <property type="entry name" value="tRNA_synthFbeta"/>
    <property type="match status" value="1"/>
</dbReference>
<name>A7VU41_9FIRM</name>
<evidence type="ECO:0000256" key="11">
    <source>
        <dbReference type="ARBA" id="ARBA00022884"/>
    </source>
</evidence>
<dbReference type="SMART" id="SM00874">
    <property type="entry name" value="B5"/>
    <property type="match status" value="1"/>
</dbReference>
<evidence type="ECO:0000259" key="18">
    <source>
        <dbReference type="PROSITE" id="PS51447"/>
    </source>
</evidence>
<dbReference type="Gene3D" id="3.50.40.10">
    <property type="entry name" value="Phenylalanyl-trna Synthetase, Chain B, domain 3"/>
    <property type="match status" value="1"/>
</dbReference>
<dbReference type="GO" id="GO:0140096">
    <property type="term" value="F:catalytic activity, acting on a protein"/>
    <property type="evidence" value="ECO:0007669"/>
    <property type="project" value="UniProtKB-ARBA"/>
</dbReference>
<dbReference type="Pfam" id="PF01588">
    <property type="entry name" value="tRNA_bind"/>
    <property type="match status" value="1"/>
</dbReference>
<keyword evidence="10 15" id="KW-0460">Magnesium</keyword>
<evidence type="ECO:0000256" key="6">
    <source>
        <dbReference type="ARBA" id="ARBA00022598"/>
    </source>
</evidence>
<dbReference type="OrthoDB" id="9805455at2"/>
<keyword evidence="6 15" id="KW-0436">Ligase</keyword>
<dbReference type="SUPFAM" id="SSF55681">
    <property type="entry name" value="Class II aaRS and biotin synthetases"/>
    <property type="match status" value="1"/>
</dbReference>
<dbReference type="PANTHER" id="PTHR10947">
    <property type="entry name" value="PHENYLALANYL-TRNA SYNTHETASE BETA CHAIN AND LEUCINE-RICH REPEAT-CONTAINING PROTEIN 47"/>
    <property type="match status" value="1"/>
</dbReference>
<evidence type="ECO:0000256" key="10">
    <source>
        <dbReference type="ARBA" id="ARBA00022842"/>
    </source>
</evidence>
<feature type="domain" description="B5" evidence="19">
    <location>
        <begin position="409"/>
        <end position="480"/>
    </location>
</feature>
<dbReference type="GO" id="GO:0016740">
    <property type="term" value="F:transferase activity"/>
    <property type="evidence" value="ECO:0007669"/>
    <property type="project" value="UniProtKB-ARBA"/>
</dbReference>
<dbReference type="PROSITE" id="PS51483">
    <property type="entry name" value="B5"/>
    <property type="match status" value="1"/>
</dbReference>
<organism evidence="20 22">
    <name type="scientific">[Clostridium] leptum DSM 753</name>
    <dbReference type="NCBI Taxonomy" id="428125"/>
    <lineage>
        <taxon>Bacteria</taxon>
        <taxon>Bacillati</taxon>
        <taxon>Bacillota</taxon>
        <taxon>Clostridia</taxon>
        <taxon>Eubacteriales</taxon>
        <taxon>Oscillospiraceae</taxon>
        <taxon>Oscillospiraceae incertae sedis</taxon>
    </lineage>
</organism>